<name>A0AA38IDH2_9CUCU</name>
<proteinExistence type="predicted"/>
<evidence type="ECO:0000313" key="2">
    <source>
        <dbReference type="EMBL" id="KAJ3655873.1"/>
    </source>
</evidence>
<dbReference type="EMBL" id="JALNTZ010000004">
    <property type="protein sequence ID" value="KAJ3655873.1"/>
    <property type="molecule type" value="Genomic_DNA"/>
</dbReference>
<gene>
    <name evidence="2" type="ORF">Zmor_014982</name>
</gene>
<organism evidence="2 3">
    <name type="scientific">Zophobas morio</name>
    <dbReference type="NCBI Taxonomy" id="2755281"/>
    <lineage>
        <taxon>Eukaryota</taxon>
        <taxon>Metazoa</taxon>
        <taxon>Ecdysozoa</taxon>
        <taxon>Arthropoda</taxon>
        <taxon>Hexapoda</taxon>
        <taxon>Insecta</taxon>
        <taxon>Pterygota</taxon>
        <taxon>Neoptera</taxon>
        <taxon>Endopterygota</taxon>
        <taxon>Coleoptera</taxon>
        <taxon>Polyphaga</taxon>
        <taxon>Cucujiformia</taxon>
        <taxon>Tenebrionidae</taxon>
        <taxon>Zophobas</taxon>
    </lineage>
</organism>
<keyword evidence="3" id="KW-1185">Reference proteome</keyword>
<accession>A0AA38IDH2</accession>
<sequence length="192" mass="21535">MEVPLCVQIKFLNNRLLLPVSCLDTIVDNSDPGNKTHSSNLNETEMEETDKDPIAKGTFDDETEDAHYYTPQEISPAPRIIKQRKRTAQKSVVLTATPYKEQLEQKKKGKKTNKFISELSEPQPGLSGLGKKKSQNKETGVIVVEANVEDWYCFLCQETRLEVAVRSGCMKPAREPNLAPTKIICVIIVTKS</sequence>
<comment type="caution">
    <text evidence="2">The sequence shown here is derived from an EMBL/GenBank/DDBJ whole genome shotgun (WGS) entry which is preliminary data.</text>
</comment>
<protein>
    <submittedName>
        <fullName evidence="2">Uncharacterized protein</fullName>
    </submittedName>
</protein>
<evidence type="ECO:0000313" key="3">
    <source>
        <dbReference type="Proteomes" id="UP001168821"/>
    </source>
</evidence>
<reference evidence="2" key="1">
    <citation type="journal article" date="2023" name="G3 (Bethesda)">
        <title>Whole genome assemblies of Zophobas morio and Tenebrio molitor.</title>
        <authorList>
            <person name="Kaur S."/>
            <person name="Stinson S.A."/>
            <person name="diCenzo G.C."/>
        </authorList>
    </citation>
    <scope>NUCLEOTIDE SEQUENCE</scope>
    <source>
        <strain evidence="2">QUZm001</strain>
    </source>
</reference>
<feature type="region of interest" description="Disordered" evidence="1">
    <location>
        <begin position="29"/>
        <end position="55"/>
    </location>
</feature>
<dbReference type="AlphaFoldDB" id="A0AA38IDH2"/>
<evidence type="ECO:0000256" key="1">
    <source>
        <dbReference type="SAM" id="MobiDB-lite"/>
    </source>
</evidence>
<feature type="compositionally biased region" description="Polar residues" evidence="1">
    <location>
        <begin position="29"/>
        <end position="43"/>
    </location>
</feature>
<dbReference type="Proteomes" id="UP001168821">
    <property type="component" value="Unassembled WGS sequence"/>
</dbReference>